<dbReference type="RefSeq" id="WP_005974551.1">
    <property type="nucleotide sequence ID" value="NZ_JQHP01000019.1"/>
</dbReference>
<dbReference type="EMBL" id="JQHP01000019">
    <property type="protein sequence ID" value="KFX01444.1"/>
    <property type="molecule type" value="Genomic_DNA"/>
</dbReference>
<evidence type="ECO:0000313" key="1">
    <source>
        <dbReference type="EMBL" id="KFX01444.1"/>
    </source>
</evidence>
<dbReference type="EMBL" id="JQOH01000018">
    <property type="protein sequence ID" value="KGA26329.1"/>
    <property type="molecule type" value="Genomic_DNA"/>
</dbReference>
<dbReference type="Proteomes" id="UP000029257">
    <property type="component" value="Unassembled WGS sequence"/>
</dbReference>
<evidence type="ECO:0008006" key="5">
    <source>
        <dbReference type="Google" id="ProtNLM"/>
    </source>
</evidence>
<evidence type="ECO:0000313" key="4">
    <source>
        <dbReference type="Proteomes" id="UP000029436"/>
    </source>
</evidence>
<evidence type="ECO:0000313" key="3">
    <source>
        <dbReference type="Proteomes" id="UP000029257"/>
    </source>
</evidence>
<dbReference type="Proteomes" id="UP000029436">
    <property type="component" value="Unassembled WGS sequence"/>
</dbReference>
<comment type="caution">
    <text evidence="1">The sequence shown here is derived from an EMBL/GenBank/DDBJ whole genome shotgun (WGS) entry which is preliminary data.</text>
</comment>
<organism evidence="1 3">
    <name type="scientific">Pectobacterium wasabiae</name>
    <dbReference type="NCBI Taxonomy" id="55208"/>
    <lineage>
        <taxon>Bacteria</taxon>
        <taxon>Pseudomonadati</taxon>
        <taxon>Pseudomonadota</taxon>
        <taxon>Gammaproteobacteria</taxon>
        <taxon>Enterobacterales</taxon>
        <taxon>Pectobacteriaceae</taxon>
        <taxon>Pectobacterium</taxon>
    </lineage>
</organism>
<keyword evidence="4" id="KW-1185">Reference proteome</keyword>
<dbReference type="AlphaFoldDB" id="A0AAW3EC70"/>
<dbReference type="Pfam" id="PF11042">
    <property type="entry name" value="DUF2750"/>
    <property type="match status" value="1"/>
</dbReference>
<gene>
    <name evidence="1" type="ORF">JV38_22235</name>
    <name evidence="2" type="ORF">KU73_21895</name>
</gene>
<protein>
    <recommendedName>
        <fullName evidence="5">DUF2750 domain-containing protein</fullName>
    </recommendedName>
</protein>
<dbReference type="InterPro" id="IPR021284">
    <property type="entry name" value="DUF2750"/>
</dbReference>
<proteinExistence type="predicted"/>
<reference evidence="3 4" key="1">
    <citation type="submission" date="2014-08" db="EMBL/GenBank/DDBJ databases">
        <title>Genome sequences of NCPPB Pectobacterium isolates.</title>
        <authorList>
            <person name="Glover R.H."/>
            <person name="Sapp M."/>
            <person name="Elphinstone J."/>
        </authorList>
    </citation>
    <scope>NUCLEOTIDE SEQUENCE [LARGE SCALE GENOMIC DNA]</scope>
    <source>
        <strain evidence="1 3">NCPPB 3701</strain>
        <strain evidence="2 4">NCPPB3702</strain>
    </source>
</reference>
<accession>A0AAW3EC70</accession>
<sequence length="135" mass="15468">MKVSAKEIEVMSSKPAKDRYIYFIKRVADWESAWTLGDDGGYITSEDDNGRIYLPLWPAKEYAQISAKGNWDSLQLKEISLDELLDELLPQLIEDAVDLVIFMSPNEINAPTLTAKNVLKDFLAECEKYEWVIFS</sequence>
<evidence type="ECO:0000313" key="2">
    <source>
        <dbReference type="EMBL" id="KGA26329.1"/>
    </source>
</evidence>
<name>A0AAW3EC70_9GAMM</name>